<proteinExistence type="predicted"/>
<dbReference type="Pfam" id="PF10604">
    <property type="entry name" value="Polyketide_cyc2"/>
    <property type="match status" value="1"/>
</dbReference>
<protein>
    <submittedName>
        <fullName evidence="1">Polyketide cyclase / dehydrase and lipid transport</fullName>
    </submittedName>
</protein>
<dbReference type="AlphaFoldDB" id="A0A1T4L6Y4"/>
<accession>A0A1T4L6Y4</accession>
<dbReference type="RefSeq" id="WP_176112902.1">
    <property type="nucleotide sequence ID" value="NZ_FUWH01000002.1"/>
</dbReference>
<dbReference type="CDD" id="cd07818">
    <property type="entry name" value="SRPBCC_1"/>
    <property type="match status" value="1"/>
</dbReference>
<evidence type="ECO:0000313" key="2">
    <source>
        <dbReference type="Proteomes" id="UP000190888"/>
    </source>
</evidence>
<dbReference type="SUPFAM" id="SSF55961">
    <property type="entry name" value="Bet v1-like"/>
    <property type="match status" value="1"/>
</dbReference>
<evidence type="ECO:0000313" key="1">
    <source>
        <dbReference type="EMBL" id="SJZ50482.1"/>
    </source>
</evidence>
<organism evidence="1 2">
    <name type="scientific">Sediminibacterium ginsengisoli</name>
    <dbReference type="NCBI Taxonomy" id="413434"/>
    <lineage>
        <taxon>Bacteria</taxon>
        <taxon>Pseudomonadati</taxon>
        <taxon>Bacteroidota</taxon>
        <taxon>Chitinophagia</taxon>
        <taxon>Chitinophagales</taxon>
        <taxon>Chitinophagaceae</taxon>
        <taxon>Sediminibacterium</taxon>
    </lineage>
</organism>
<sequence length="177" mass="20615">MKILKKIIIAILLLLVLVLVIALFMPKEYTMERDITINRPQAQVYDYARMIKNQDYYNVWVMMDPGMKKTYTGTDGTVGFLYAWDSEKKAGKGEQQITKLEQNNLVAYELRFIKPFEGKAECNVRLQQTDTSTTNVNWSFHSSMAYPMNIMLPFVKGMMGKNMEETLSNMKREIEKK</sequence>
<dbReference type="Proteomes" id="UP000190888">
    <property type="component" value="Unassembled WGS sequence"/>
</dbReference>
<dbReference type="Gene3D" id="3.30.530.20">
    <property type="match status" value="1"/>
</dbReference>
<dbReference type="STRING" id="413434.SAMN04488132_102336"/>
<reference evidence="1 2" key="1">
    <citation type="submission" date="2017-02" db="EMBL/GenBank/DDBJ databases">
        <authorList>
            <person name="Peterson S.W."/>
        </authorList>
    </citation>
    <scope>NUCLEOTIDE SEQUENCE [LARGE SCALE GENOMIC DNA]</scope>
    <source>
        <strain evidence="1 2">DSM 22335</strain>
    </source>
</reference>
<name>A0A1T4L6Y4_9BACT</name>
<dbReference type="InterPro" id="IPR023393">
    <property type="entry name" value="START-like_dom_sf"/>
</dbReference>
<gene>
    <name evidence="1" type="ORF">SAMN04488132_102336</name>
</gene>
<dbReference type="InterPro" id="IPR019587">
    <property type="entry name" value="Polyketide_cyclase/dehydratase"/>
</dbReference>
<dbReference type="EMBL" id="FUWH01000002">
    <property type="protein sequence ID" value="SJZ50482.1"/>
    <property type="molecule type" value="Genomic_DNA"/>
</dbReference>
<keyword evidence="2" id="KW-1185">Reference proteome</keyword>